<comment type="pathway">
    <text evidence="3">Cofactor biosynthesis; tetrahydrofolate biosynthesis; 7,8-dihydrofolate from 2-amino-4-hydroxy-6-hydroxymethyl-7,8-dihydropteridine diphosphate and 4-aminobenzoate: step 1/2.</text>
</comment>
<dbReference type="GO" id="GO:0046654">
    <property type="term" value="P:tetrahydrofolate biosynthetic process"/>
    <property type="evidence" value="ECO:0007669"/>
    <property type="project" value="TreeGrafter"/>
</dbReference>
<dbReference type="PANTHER" id="PTHR20941:SF1">
    <property type="entry name" value="FOLIC ACID SYNTHESIS PROTEIN FOL1"/>
    <property type="match status" value="1"/>
</dbReference>
<evidence type="ECO:0000256" key="6">
    <source>
        <dbReference type="ARBA" id="ARBA00022723"/>
    </source>
</evidence>
<keyword evidence="7" id="KW-0460">Magnesium</keyword>
<dbReference type="GO" id="GO:0046872">
    <property type="term" value="F:metal ion binding"/>
    <property type="evidence" value="ECO:0007669"/>
    <property type="project" value="UniProtKB-KW"/>
</dbReference>
<dbReference type="GO" id="GO:0004156">
    <property type="term" value="F:dihydropteroate synthase activity"/>
    <property type="evidence" value="ECO:0007669"/>
    <property type="project" value="UniProtKB-EC"/>
</dbReference>
<evidence type="ECO:0000256" key="1">
    <source>
        <dbReference type="ARBA" id="ARBA00000012"/>
    </source>
</evidence>
<dbReference type="InterPro" id="IPR011005">
    <property type="entry name" value="Dihydropteroate_synth-like_sf"/>
</dbReference>
<evidence type="ECO:0000313" key="10">
    <source>
        <dbReference type="EMBL" id="CUI17223.1"/>
    </source>
</evidence>
<feature type="domain" description="Pterin-binding" evidence="9">
    <location>
        <begin position="2"/>
        <end position="255"/>
    </location>
</feature>
<evidence type="ECO:0000259" key="9">
    <source>
        <dbReference type="PROSITE" id="PS50972"/>
    </source>
</evidence>
<dbReference type="KEGG" id="pnl:PNK_1614"/>
<dbReference type="SUPFAM" id="SSF51717">
    <property type="entry name" value="Dihydropteroate synthetase-like"/>
    <property type="match status" value="1"/>
</dbReference>
<reference evidence="11" key="1">
    <citation type="submission" date="2015-09" db="EMBL/GenBank/DDBJ databases">
        <authorList>
            <person name="Bertelli C."/>
        </authorList>
    </citation>
    <scope>NUCLEOTIDE SEQUENCE [LARGE SCALE GENOMIC DNA]</scope>
    <source>
        <strain evidence="11">KNic</strain>
    </source>
</reference>
<dbReference type="InterPro" id="IPR006390">
    <property type="entry name" value="DHP_synth_dom"/>
</dbReference>
<dbReference type="Proteomes" id="UP000069902">
    <property type="component" value="Chromosome cPNK"/>
</dbReference>
<evidence type="ECO:0000313" key="11">
    <source>
        <dbReference type="Proteomes" id="UP000069902"/>
    </source>
</evidence>
<comment type="catalytic activity">
    <reaction evidence="1">
        <text>(7,8-dihydropterin-6-yl)methyl diphosphate + 4-aminobenzoate = 7,8-dihydropteroate + diphosphate</text>
        <dbReference type="Rhea" id="RHEA:19949"/>
        <dbReference type="ChEBI" id="CHEBI:17836"/>
        <dbReference type="ChEBI" id="CHEBI:17839"/>
        <dbReference type="ChEBI" id="CHEBI:33019"/>
        <dbReference type="ChEBI" id="CHEBI:72950"/>
        <dbReference type="EC" id="2.5.1.15"/>
    </reaction>
</comment>
<sequence>MTRIMGILNVTPDSSSDQGRWFDPSLALQRGREIFHEGADILDIGGESTRPGAPSVSTEEELRRVIPILKALKKELPIPFSIDTMKAKVAAAALEAGATLINDVAGFRDKDMRALAAQSQASICVMHMYETPATMQDNPIYPGGVIPFLLDWFPRQIDLLLSAGVKEQQIILDPGIGFGKTVADNVEILQNLHRIKGLGFPVLVGLSRKSFLGKIINKPYSELLPASLAANTLAILAQVDIIRVHDVAAHRDVLKVMQQFNPLTP</sequence>
<dbReference type="Gene3D" id="3.20.20.20">
    <property type="entry name" value="Dihydropteroate synthase-like"/>
    <property type="match status" value="1"/>
</dbReference>
<comment type="cofactor">
    <cofactor evidence="2">
        <name>Mg(2+)</name>
        <dbReference type="ChEBI" id="CHEBI:18420"/>
    </cofactor>
</comment>
<accession>A0A0U5JDI6</accession>
<organism evidence="10 11">
    <name type="scientific">Candidatus Protochlamydia naegleriophila</name>
    <dbReference type="NCBI Taxonomy" id="389348"/>
    <lineage>
        <taxon>Bacteria</taxon>
        <taxon>Pseudomonadati</taxon>
        <taxon>Chlamydiota</taxon>
        <taxon>Chlamydiia</taxon>
        <taxon>Parachlamydiales</taxon>
        <taxon>Parachlamydiaceae</taxon>
        <taxon>Candidatus Protochlamydia</taxon>
    </lineage>
</organism>
<evidence type="ECO:0000256" key="7">
    <source>
        <dbReference type="ARBA" id="ARBA00022842"/>
    </source>
</evidence>
<dbReference type="GO" id="GO:0005829">
    <property type="term" value="C:cytosol"/>
    <property type="evidence" value="ECO:0007669"/>
    <property type="project" value="TreeGrafter"/>
</dbReference>
<keyword evidence="6" id="KW-0479">Metal-binding</keyword>
<dbReference type="PANTHER" id="PTHR20941">
    <property type="entry name" value="FOLATE SYNTHESIS PROTEINS"/>
    <property type="match status" value="1"/>
</dbReference>
<dbReference type="CDD" id="cd00739">
    <property type="entry name" value="DHPS"/>
    <property type="match status" value="1"/>
</dbReference>
<dbReference type="EMBL" id="LN879502">
    <property type="protein sequence ID" value="CUI17223.1"/>
    <property type="molecule type" value="Genomic_DNA"/>
</dbReference>
<dbReference type="STRING" id="389348.PNK_1614"/>
<dbReference type="PATRIC" id="fig|389348.3.peg.1807"/>
<evidence type="ECO:0000256" key="5">
    <source>
        <dbReference type="ARBA" id="ARBA00022679"/>
    </source>
</evidence>
<keyword evidence="8" id="KW-0289">Folate biosynthesis</keyword>
<keyword evidence="11" id="KW-1185">Reference proteome</keyword>
<dbReference type="NCBIfam" id="TIGR01496">
    <property type="entry name" value="DHPS"/>
    <property type="match status" value="1"/>
</dbReference>
<dbReference type="EC" id="2.5.1.15" evidence="4"/>
<keyword evidence="5 10" id="KW-0808">Transferase</keyword>
<dbReference type="GO" id="GO:0046656">
    <property type="term" value="P:folic acid biosynthetic process"/>
    <property type="evidence" value="ECO:0007669"/>
    <property type="project" value="UniProtKB-KW"/>
</dbReference>
<dbReference type="InterPro" id="IPR000489">
    <property type="entry name" value="Pterin-binding_dom"/>
</dbReference>
<evidence type="ECO:0000256" key="4">
    <source>
        <dbReference type="ARBA" id="ARBA00012458"/>
    </source>
</evidence>
<dbReference type="Pfam" id="PF00809">
    <property type="entry name" value="Pterin_bind"/>
    <property type="match status" value="1"/>
</dbReference>
<dbReference type="AlphaFoldDB" id="A0A0U5JDI6"/>
<dbReference type="PROSITE" id="PS00793">
    <property type="entry name" value="DHPS_2"/>
    <property type="match status" value="1"/>
</dbReference>
<evidence type="ECO:0000256" key="3">
    <source>
        <dbReference type="ARBA" id="ARBA00004763"/>
    </source>
</evidence>
<dbReference type="InParanoid" id="A0A0U5JDI6"/>
<proteinExistence type="predicted"/>
<evidence type="ECO:0000256" key="2">
    <source>
        <dbReference type="ARBA" id="ARBA00001946"/>
    </source>
</evidence>
<dbReference type="InterPro" id="IPR045031">
    <property type="entry name" value="DHP_synth-like"/>
</dbReference>
<dbReference type="FunCoup" id="A0A0U5JDI6">
    <property type="interactions" value="336"/>
</dbReference>
<dbReference type="PROSITE" id="PS50972">
    <property type="entry name" value="PTERIN_BINDING"/>
    <property type="match status" value="1"/>
</dbReference>
<evidence type="ECO:0000256" key="8">
    <source>
        <dbReference type="ARBA" id="ARBA00022909"/>
    </source>
</evidence>
<gene>
    <name evidence="10" type="ORF">PNK_1614</name>
</gene>
<protein>
    <recommendedName>
        <fullName evidence="4">dihydropteroate synthase</fullName>
        <ecNumber evidence="4">2.5.1.15</ecNumber>
    </recommendedName>
</protein>
<dbReference type="RefSeq" id="WP_032124191.1">
    <property type="nucleotide sequence ID" value="NZ_LN879502.1"/>
</dbReference>
<name>A0A0U5JDI6_9BACT</name>